<dbReference type="Proteomes" id="UP000002671">
    <property type="component" value="Chromosome"/>
</dbReference>
<dbReference type="KEGG" id="cbu:CBU_0470"/>
<dbReference type="eggNOG" id="COG1926">
    <property type="taxonomic scope" value="Bacteria"/>
</dbReference>
<dbReference type="PATRIC" id="fig|227377.7.peg.460"/>
<dbReference type="EMBL" id="AE016828">
    <property type="protein sequence ID" value="AAO90019.1"/>
    <property type="molecule type" value="Genomic_DNA"/>
</dbReference>
<dbReference type="Pfam" id="PF00156">
    <property type="entry name" value="Pribosyltran"/>
    <property type="match status" value="1"/>
</dbReference>
<reference evidence="2 3" key="1">
    <citation type="journal article" date="2003" name="Proc. Natl. Acad. Sci. U.S.A.">
        <title>Complete genome sequence of the Q-fever pathogen, Coxiella burnetii.</title>
        <authorList>
            <person name="Seshadri R."/>
            <person name="Paulsen I.T."/>
            <person name="Eisen J.A."/>
            <person name="Read T.D."/>
            <person name="Nelson K.E."/>
            <person name="Nelson W.C."/>
            <person name="Ward N.L."/>
            <person name="Tettelin H."/>
            <person name="Davidsen T.M."/>
            <person name="Beanan M.J."/>
            <person name="Deboy R.T."/>
            <person name="Daugherty S.C."/>
            <person name="Brinkac L.M."/>
            <person name="Madupu R."/>
            <person name="Dodson R.J."/>
            <person name="Khouri H.M."/>
            <person name="Lee K.H."/>
            <person name="Carty H.A."/>
            <person name="Scanlan D."/>
            <person name="Heinzen R.A."/>
            <person name="Thompson H.A."/>
            <person name="Samuel J.E."/>
            <person name="Fraser C.M."/>
            <person name="Heidelberg J.F."/>
        </authorList>
    </citation>
    <scope>NUCLEOTIDE SEQUENCE [LARGE SCALE GENOMIC DNA]</scope>
    <source>
        <strain evidence="3">RSA 493 / Nine Mile phase I</strain>
    </source>
</reference>
<dbReference type="RefSeq" id="NP_819505.1">
    <property type="nucleotide sequence ID" value="NC_002971.4"/>
</dbReference>
<feature type="domain" description="Phosphoribosyltransferase" evidence="1">
    <location>
        <begin position="78"/>
        <end position="173"/>
    </location>
</feature>
<evidence type="ECO:0000313" key="2">
    <source>
        <dbReference type="EMBL" id="AAO90019.1"/>
    </source>
</evidence>
<reference evidence="2 3" key="2">
    <citation type="journal article" date="2009" name="Infect. Immun.">
        <title>Comparative genomics reveal extensive transposon-mediated genomic plasticity and diversity among potential effector proteins within the genus Coxiella.</title>
        <authorList>
            <person name="Beare P.A."/>
            <person name="Unsworth N."/>
            <person name="Andoh M."/>
            <person name="Voth D.E."/>
            <person name="Omsland A."/>
            <person name="Gilk S.D."/>
            <person name="Williams K.P."/>
            <person name="Sobral B.W."/>
            <person name="Kupko J.J.III."/>
            <person name="Porcella S.F."/>
            <person name="Samuel J.E."/>
            <person name="Heinzen R.A."/>
        </authorList>
    </citation>
    <scope>NUCLEOTIDE SEQUENCE [LARGE SCALE GENOMIC DNA]</scope>
    <source>
        <strain evidence="3">RSA 493 / Nine Mile phase I</strain>
    </source>
</reference>
<dbReference type="EC" id="2.4.2.-" evidence="2"/>
<dbReference type="Gene3D" id="3.40.50.2020">
    <property type="match status" value="1"/>
</dbReference>
<dbReference type="CDD" id="cd06223">
    <property type="entry name" value="PRTases_typeI"/>
    <property type="match status" value="1"/>
</dbReference>
<organism evidence="2 3">
    <name type="scientific">Coxiella burnetii (strain RSA 493 / Nine Mile phase I)</name>
    <dbReference type="NCBI Taxonomy" id="227377"/>
    <lineage>
        <taxon>Bacteria</taxon>
        <taxon>Pseudomonadati</taxon>
        <taxon>Pseudomonadota</taxon>
        <taxon>Gammaproteobacteria</taxon>
        <taxon>Legionellales</taxon>
        <taxon>Coxiellaceae</taxon>
        <taxon>Coxiella</taxon>
    </lineage>
</organism>
<accession>Q83E61</accession>
<proteinExistence type="predicted"/>
<keyword evidence="3" id="KW-1185">Reference proteome</keyword>
<name>Q83E61_COXBU</name>
<evidence type="ECO:0000259" key="1">
    <source>
        <dbReference type="Pfam" id="PF00156"/>
    </source>
</evidence>
<dbReference type="EnsemblBacteria" id="AAO90019">
    <property type="protein sequence ID" value="AAO90019"/>
    <property type="gene ID" value="CBU_0470"/>
</dbReference>
<gene>
    <name evidence="2" type="ordered locus">CBU_0470</name>
</gene>
<dbReference type="RefSeq" id="WP_010957597.1">
    <property type="nucleotide sequence ID" value="NC_002971.4"/>
</dbReference>
<evidence type="ECO:0000313" key="3">
    <source>
        <dbReference type="Proteomes" id="UP000002671"/>
    </source>
</evidence>
<dbReference type="STRING" id="227377.CBU_0470"/>
<dbReference type="OrthoDB" id="9810066at2"/>
<dbReference type="AlphaFoldDB" id="Q83E61"/>
<dbReference type="SUPFAM" id="SSF53271">
    <property type="entry name" value="PRTase-like"/>
    <property type="match status" value="1"/>
</dbReference>
<dbReference type="InterPro" id="IPR000836">
    <property type="entry name" value="PRTase_dom"/>
</dbReference>
<keyword evidence="2" id="KW-0328">Glycosyltransferase</keyword>
<protein>
    <submittedName>
        <fullName evidence="2">Purine/pyrimidine phosphoribosyl transferase</fullName>
        <ecNumber evidence="2">2.4.2.-</ecNumber>
    </submittedName>
</protein>
<sequence>MLFKDRKDAGQQLVNLLQPYNEGSNTIVLALPRGGVPVGFEIAQALHLPLDVFLVRKLGVPGQEELAMGAIASGDVEVLNEDIIRHLGISRAMIDRVKAEQMVILNERNRRYRGDQPPSKIKNQTVLLIDDGIATGATIRVAIKALKKLGCQRLVVAVPVAPESTIQQLSAEVDKIYCLKTPEPFFAIGNWYEVFSQTTDEEVPSLLSSAKQALEKKK</sequence>
<dbReference type="GeneID" id="1208354"/>
<dbReference type="HOGENOM" id="CLU_083583_0_0_6"/>
<dbReference type="Gene3D" id="3.30.1310.20">
    <property type="entry name" value="PRTase-like"/>
    <property type="match status" value="1"/>
</dbReference>
<dbReference type="GO" id="GO:0016757">
    <property type="term" value="F:glycosyltransferase activity"/>
    <property type="evidence" value="ECO:0007669"/>
    <property type="project" value="UniProtKB-KW"/>
</dbReference>
<dbReference type="InterPro" id="IPR029057">
    <property type="entry name" value="PRTase-like"/>
</dbReference>
<keyword evidence="2" id="KW-0808">Transferase</keyword>